<dbReference type="PRINTS" id="PR00081">
    <property type="entry name" value="GDHRDH"/>
</dbReference>
<dbReference type="InterPro" id="IPR057326">
    <property type="entry name" value="KR_dom"/>
</dbReference>
<reference evidence="3 4" key="1">
    <citation type="submission" date="2020-02" db="EMBL/GenBank/DDBJ databases">
        <authorList>
            <person name="Khan S.A."/>
            <person name="Jeon C.O."/>
            <person name="Chun B.H."/>
        </authorList>
    </citation>
    <scope>NUCLEOTIDE SEQUENCE [LARGE SCALE GENOMIC DNA]</scope>
    <source>
        <strain evidence="3 4">H239</strain>
    </source>
</reference>
<dbReference type="GO" id="GO:0016616">
    <property type="term" value="F:oxidoreductase activity, acting on the CH-OH group of donors, NAD or NADP as acceptor"/>
    <property type="evidence" value="ECO:0007669"/>
    <property type="project" value="UniProtKB-ARBA"/>
</dbReference>
<dbReference type="EMBL" id="JAALFG010000003">
    <property type="protein sequence ID" value="NGP18854.1"/>
    <property type="molecule type" value="Genomic_DNA"/>
</dbReference>
<dbReference type="Gene3D" id="3.40.50.720">
    <property type="entry name" value="NAD(P)-binding Rossmann-like Domain"/>
    <property type="match status" value="1"/>
</dbReference>
<dbReference type="AlphaFoldDB" id="A0A6M1SQC3"/>
<keyword evidence="4" id="KW-1185">Reference proteome</keyword>
<dbReference type="InterPro" id="IPR002347">
    <property type="entry name" value="SDR_fam"/>
</dbReference>
<dbReference type="GO" id="GO:0030497">
    <property type="term" value="P:fatty acid elongation"/>
    <property type="evidence" value="ECO:0007669"/>
    <property type="project" value="TreeGrafter"/>
</dbReference>
<dbReference type="PANTHER" id="PTHR42760:SF135">
    <property type="entry name" value="BLL7886 PROTEIN"/>
    <property type="match status" value="1"/>
</dbReference>
<evidence type="ECO:0000313" key="3">
    <source>
        <dbReference type="EMBL" id="NGP18854.1"/>
    </source>
</evidence>
<dbReference type="Pfam" id="PF13561">
    <property type="entry name" value="adh_short_C2"/>
    <property type="match status" value="1"/>
</dbReference>
<dbReference type="CDD" id="cd05233">
    <property type="entry name" value="SDR_c"/>
    <property type="match status" value="1"/>
</dbReference>
<sequence length="251" mass="25932">MVDDAAGLGLSGRLVIVVGAAQGIGAAVAQRLSKLGMEVICADRQDCAEVAAQCGPSASAFQVDVTKPETIEALIGHARSRGKLFGLVNCAGLLLRTPFEEVDEAMMQREIAVNQTGVFYLTRAALAEIQAGGAGGRIVLFTSQGAFTGGFFGSTTYAMTKAAVGALIKSLARMGAPDAITVNAVAPGGVDTPMLRGGMSEADLDSFRQRIPMNRFAAPNELGGVCAFLLSDWSGYITGSTLHVNGGQYLP</sequence>
<dbReference type="SUPFAM" id="SSF51735">
    <property type="entry name" value="NAD(P)-binding Rossmann-fold domains"/>
    <property type="match status" value="1"/>
</dbReference>
<proteinExistence type="inferred from homology"/>
<evidence type="ECO:0000256" key="1">
    <source>
        <dbReference type="ARBA" id="ARBA00006484"/>
    </source>
</evidence>
<dbReference type="InterPro" id="IPR036291">
    <property type="entry name" value="NAD(P)-bd_dom_sf"/>
</dbReference>
<name>A0A6M1SQC3_9HYPH</name>
<organism evidence="3 4">
    <name type="scientific">Devosia aurantiaca</name>
    <dbReference type="NCBI Taxonomy" id="2714858"/>
    <lineage>
        <taxon>Bacteria</taxon>
        <taxon>Pseudomonadati</taxon>
        <taxon>Pseudomonadota</taxon>
        <taxon>Alphaproteobacteria</taxon>
        <taxon>Hyphomicrobiales</taxon>
        <taxon>Devosiaceae</taxon>
        <taxon>Devosia</taxon>
    </lineage>
</organism>
<dbReference type="FunFam" id="3.40.50.720:FF:000084">
    <property type="entry name" value="Short-chain dehydrogenase reductase"/>
    <property type="match status" value="1"/>
</dbReference>
<dbReference type="PANTHER" id="PTHR42760">
    <property type="entry name" value="SHORT-CHAIN DEHYDROGENASES/REDUCTASES FAMILY MEMBER"/>
    <property type="match status" value="1"/>
</dbReference>
<accession>A0A6M1SQC3</accession>
<protein>
    <submittedName>
        <fullName evidence="3">SDR family oxidoreductase</fullName>
    </submittedName>
</protein>
<reference evidence="3 4" key="2">
    <citation type="submission" date="2020-03" db="EMBL/GenBank/DDBJ databases">
        <title>Devosia chinhatensis sp. nov., isolated from a hexachlorocyclohexane (HCH) dump site in India.</title>
        <authorList>
            <person name="Kumar M."/>
            <person name="Lal R."/>
        </authorList>
    </citation>
    <scope>NUCLEOTIDE SEQUENCE [LARGE SCALE GENOMIC DNA]</scope>
    <source>
        <strain evidence="3 4">H239</strain>
    </source>
</reference>
<comment type="similarity">
    <text evidence="1">Belongs to the short-chain dehydrogenases/reductases (SDR) family.</text>
</comment>
<feature type="domain" description="Ketoreductase" evidence="2">
    <location>
        <begin position="13"/>
        <end position="188"/>
    </location>
</feature>
<dbReference type="RefSeq" id="WP_164535097.1">
    <property type="nucleotide sequence ID" value="NZ_JAALFG010000003.1"/>
</dbReference>
<dbReference type="Proteomes" id="UP000474802">
    <property type="component" value="Unassembled WGS sequence"/>
</dbReference>
<dbReference type="SMART" id="SM00822">
    <property type="entry name" value="PKS_KR"/>
    <property type="match status" value="1"/>
</dbReference>
<gene>
    <name evidence="3" type="ORF">G5575_15385</name>
</gene>
<evidence type="ECO:0000313" key="4">
    <source>
        <dbReference type="Proteomes" id="UP000474802"/>
    </source>
</evidence>
<comment type="caution">
    <text evidence="3">The sequence shown here is derived from an EMBL/GenBank/DDBJ whole genome shotgun (WGS) entry which is preliminary data.</text>
</comment>
<evidence type="ECO:0000259" key="2">
    <source>
        <dbReference type="SMART" id="SM00822"/>
    </source>
</evidence>